<dbReference type="EMBL" id="JAAEDM010000091">
    <property type="protein sequence ID" value="MBR0673817.1"/>
    <property type="molecule type" value="Genomic_DNA"/>
</dbReference>
<feature type="active site" description="Proton acceptor" evidence="2">
    <location>
        <position position="186"/>
    </location>
</feature>
<evidence type="ECO:0000256" key="1">
    <source>
        <dbReference type="ARBA" id="ARBA00023098"/>
    </source>
</evidence>
<proteinExistence type="predicted"/>
<keyword evidence="1 2" id="KW-0443">Lipid metabolism</keyword>
<protein>
    <submittedName>
        <fullName evidence="4">Patatin-like phospholipase family protein</fullName>
    </submittedName>
</protein>
<dbReference type="GO" id="GO:0016787">
    <property type="term" value="F:hydrolase activity"/>
    <property type="evidence" value="ECO:0007669"/>
    <property type="project" value="UniProtKB-UniRule"/>
</dbReference>
<feature type="domain" description="PNPLA" evidence="3">
    <location>
        <begin position="9"/>
        <end position="199"/>
    </location>
</feature>
<evidence type="ECO:0000256" key="2">
    <source>
        <dbReference type="PROSITE-ProRule" id="PRU01161"/>
    </source>
</evidence>
<feature type="active site" description="Nucleophile" evidence="2">
    <location>
        <position position="46"/>
    </location>
</feature>
<dbReference type="Gene3D" id="3.40.1090.10">
    <property type="entry name" value="Cytosolic phospholipase A2 catalytic domain"/>
    <property type="match status" value="2"/>
</dbReference>
<reference evidence="4" key="1">
    <citation type="submission" date="2020-01" db="EMBL/GenBank/DDBJ databases">
        <authorList>
            <person name="Rat A."/>
        </authorList>
    </citation>
    <scope>NUCLEOTIDE SEQUENCE</scope>
    <source>
        <strain evidence="4">LMG 31231</strain>
    </source>
</reference>
<accession>A0A9X9X338</accession>
<reference evidence="4" key="2">
    <citation type="journal article" date="2021" name="Syst. Appl. Microbiol.">
        <title>Roseomonas hellenica sp. nov., isolated from roots of wild-growing Alkanna tinctoria.</title>
        <authorList>
            <person name="Rat A."/>
            <person name="Naranjo H.D."/>
            <person name="Lebbe L."/>
            <person name="Cnockaert M."/>
            <person name="Krigas N."/>
            <person name="Grigoriadou K."/>
            <person name="Maloupa E."/>
            <person name="Willems A."/>
        </authorList>
    </citation>
    <scope>NUCLEOTIDE SEQUENCE</scope>
    <source>
        <strain evidence="4">LMG 31231</strain>
    </source>
</reference>
<organism evidence="4 5">
    <name type="scientific">Neoroseomonas soli</name>
    <dbReference type="NCBI Taxonomy" id="1081025"/>
    <lineage>
        <taxon>Bacteria</taxon>
        <taxon>Pseudomonadati</taxon>
        <taxon>Pseudomonadota</taxon>
        <taxon>Alphaproteobacteria</taxon>
        <taxon>Acetobacterales</taxon>
        <taxon>Acetobacteraceae</taxon>
        <taxon>Neoroseomonas</taxon>
    </lineage>
</organism>
<keyword evidence="5" id="KW-1185">Reference proteome</keyword>
<dbReference type="PROSITE" id="PS51635">
    <property type="entry name" value="PNPLA"/>
    <property type="match status" value="1"/>
</dbReference>
<comment type="caution">
    <text evidence="2">Lacks conserved residue(s) required for the propagation of feature annotation.</text>
</comment>
<dbReference type="Pfam" id="PF01734">
    <property type="entry name" value="Patatin"/>
    <property type="match status" value="1"/>
</dbReference>
<name>A0A9X9X338_9PROT</name>
<evidence type="ECO:0000313" key="4">
    <source>
        <dbReference type="EMBL" id="MBR0673817.1"/>
    </source>
</evidence>
<dbReference type="GO" id="GO:0016042">
    <property type="term" value="P:lipid catabolic process"/>
    <property type="evidence" value="ECO:0007669"/>
    <property type="project" value="UniProtKB-UniRule"/>
</dbReference>
<gene>
    <name evidence="4" type="ORF">GXW76_21770</name>
</gene>
<comment type="caution">
    <text evidence="4">The sequence shown here is derived from an EMBL/GenBank/DDBJ whole genome shotgun (WGS) entry which is preliminary data.</text>
</comment>
<dbReference type="InterPro" id="IPR002641">
    <property type="entry name" value="PNPLA_dom"/>
</dbReference>
<feature type="short sequence motif" description="GXSXG" evidence="2">
    <location>
        <begin position="44"/>
        <end position="48"/>
    </location>
</feature>
<keyword evidence="2" id="KW-0378">Hydrolase</keyword>
<keyword evidence="2" id="KW-0442">Lipid degradation</keyword>
<evidence type="ECO:0000259" key="3">
    <source>
        <dbReference type="PROSITE" id="PS51635"/>
    </source>
</evidence>
<sequence length="318" mass="34371">MPQPPRIAIACQGGGSHAAFTAGALHALLAPEHEGRFDLVGLSGTSGGAVCAALAWAGLLAGGRADARARLEAFWADLAATDPYERALNDWSVFLARLPFSAQVSPYAYCPMAEPALRRLLGKCLRLAELPAGRAGPSLRLGAAEVLTGAAGIFKGETLTVDEVVASAAVPPLFRAVRTGDGLWWDGLFSQNPPVRDLLDLAPKPEEIWVIRLNPRARATEPKTPADIEDRRNEMAGNVPLDQELHMIGRFNALRLQAPEIAARYAAITVREIELDLDLDYPSKLDRAPELLTRLREHGARRARHFFEETSITVRPGG</sequence>
<dbReference type="RefSeq" id="WP_211864219.1">
    <property type="nucleotide sequence ID" value="NZ_JAAEDM010000091.1"/>
</dbReference>
<dbReference type="SUPFAM" id="SSF52151">
    <property type="entry name" value="FabD/lysophospholipase-like"/>
    <property type="match status" value="1"/>
</dbReference>
<evidence type="ECO:0000313" key="5">
    <source>
        <dbReference type="Proteomes" id="UP001138751"/>
    </source>
</evidence>
<dbReference type="AlphaFoldDB" id="A0A9X9X338"/>
<dbReference type="InterPro" id="IPR016035">
    <property type="entry name" value="Acyl_Trfase/lysoPLipase"/>
</dbReference>
<dbReference type="Proteomes" id="UP001138751">
    <property type="component" value="Unassembled WGS sequence"/>
</dbReference>